<dbReference type="AlphaFoldDB" id="D3E2I6"/>
<protein>
    <submittedName>
        <fullName evidence="2">Adhesin-like protein</fullName>
    </submittedName>
</protein>
<reference evidence="2 3" key="1">
    <citation type="journal article" date="2010" name="PLoS ONE">
        <title>The genome sequence of the rumen methanogen Methanobrevibacter ruminantium reveals new possibilities for controlling ruminant methane emissions.</title>
        <authorList>
            <person name="Leahy S.C."/>
            <person name="Kelly W.J."/>
            <person name="Altermann E."/>
            <person name="Ronimus R.S."/>
            <person name="Yeoman C.J."/>
            <person name="Pacheco D.M."/>
            <person name="Li D."/>
            <person name="Kong Z."/>
            <person name="McTavish S."/>
            <person name="Sang C."/>
            <person name="Lambie S.C."/>
            <person name="Janssen P.H."/>
            <person name="Dey D."/>
            <person name="Attwood G.T."/>
        </authorList>
    </citation>
    <scope>NUCLEOTIDE SEQUENCE [LARGE SCALE GENOMIC DNA]</scope>
    <source>
        <strain evidence="3">ATCC 35063 / DSM 1093 / JCM 13430 / OCM 146 / M1</strain>
    </source>
</reference>
<dbReference type="GeneID" id="8770547"/>
<dbReference type="HOGENOM" id="CLU_1933280_0_0_2"/>
<organism evidence="2 3">
    <name type="scientific">Methanobrevibacter ruminantium (strain ATCC 35063 / DSM 1093 / JCM 13430 / OCM 146 / M1)</name>
    <name type="common">Methanobacterium ruminantium</name>
    <dbReference type="NCBI Taxonomy" id="634498"/>
    <lineage>
        <taxon>Archaea</taxon>
        <taxon>Methanobacteriati</taxon>
        <taxon>Methanobacteriota</taxon>
        <taxon>Methanomada group</taxon>
        <taxon>Methanobacteria</taxon>
        <taxon>Methanobacteriales</taxon>
        <taxon>Methanobacteriaceae</taxon>
        <taxon>Methanobrevibacter</taxon>
    </lineage>
</organism>
<evidence type="ECO:0000313" key="2">
    <source>
        <dbReference type="EMBL" id="ADC46747.1"/>
    </source>
</evidence>
<dbReference type="EMBL" id="CP001719">
    <property type="protein sequence ID" value="ADC46747.1"/>
    <property type="molecule type" value="Genomic_DNA"/>
</dbReference>
<accession>D3E2I6</accession>
<keyword evidence="1" id="KW-1133">Transmembrane helix</keyword>
<dbReference type="KEGG" id="mru:mru_0896"/>
<sequence>MERESYYFLLLLIGLVICAGVFYFQFNYATPTYLIFNATEVNEGGSFTGVLNDAYGFPVVNKTITYHKPGYEMGTLVDVQTDDTGEFVIENAQYLPDAGEDNYYGAFTFAGDGKYQGCSFDGNITVIPKK</sequence>
<dbReference type="Proteomes" id="UP000008680">
    <property type="component" value="Chromosome"/>
</dbReference>
<proteinExistence type="predicted"/>
<dbReference type="RefSeq" id="WP_012955698.1">
    <property type="nucleotide sequence ID" value="NC_013790.1"/>
</dbReference>
<keyword evidence="1" id="KW-0812">Transmembrane</keyword>
<dbReference type="OrthoDB" id="76848at2157"/>
<keyword evidence="3" id="KW-1185">Reference proteome</keyword>
<name>D3E2I6_METRM</name>
<gene>
    <name evidence="2" type="ordered locus">mru_0896</name>
</gene>
<evidence type="ECO:0000256" key="1">
    <source>
        <dbReference type="SAM" id="Phobius"/>
    </source>
</evidence>
<feature type="transmembrane region" description="Helical" evidence="1">
    <location>
        <begin position="6"/>
        <end position="26"/>
    </location>
</feature>
<evidence type="ECO:0000313" key="3">
    <source>
        <dbReference type="Proteomes" id="UP000008680"/>
    </source>
</evidence>
<keyword evidence="1" id="KW-0472">Membrane</keyword>
<dbReference type="PATRIC" id="fig|634498.28.peg.897"/>
<dbReference type="eggNOG" id="arCOG02488">
    <property type="taxonomic scope" value="Archaea"/>
</dbReference>